<dbReference type="OrthoDB" id="9782006at2"/>
<feature type="transmembrane region" description="Helical" evidence="8">
    <location>
        <begin position="991"/>
        <end position="1013"/>
    </location>
</feature>
<dbReference type="Gene3D" id="1.20.1640.10">
    <property type="entry name" value="Multidrug efflux transporter AcrB transmembrane domain"/>
    <property type="match status" value="2"/>
</dbReference>
<evidence type="ECO:0000313" key="11">
    <source>
        <dbReference type="Proteomes" id="UP000000271"/>
    </source>
</evidence>
<evidence type="ECO:0000256" key="5">
    <source>
        <dbReference type="ARBA" id="ARBA00022989"/>
    </source>
</evidence>
<name>D6XWF7_BACIE</name>
<feature type="transmembrane region" description="Helical" evidence="8">
    <location>
        <begin position="12"/>
        <end position="33"/>
    </location>
</feature>
<evidence type="ECO:0000256" key="4">
    <source>
        <dbReference type="ARBA" id="ARBA00022692"/>
    </source>
</evidence>
<protein>
    <submittedName>
        <fullName evidence="10">MMPL domain protein</fullName>
    </submittedName>
</protein>
<feature type="transmembrane region" description="Helical" evidence="8">
    <location>
        <begin position="286"/>
        <end position="304"/>
    </location>
</feature>
<dbReference type="PANTHER" id="PTHR33406:SF6">
    <property type="entry name" value="MEMBRANE PROTEIN YDGH-RELATED"/>
    <property type="match status" value="1"/>
</dbReference>
<reference evidence="10" key="1">
    <citation type="submission" date="2009-10" db="EMBL/GenBank/DDBJ databases">
        <title>Complete sequence of Bacillus selenitireducens MLS10.</title>
        <authorList>
            <consortium name="US DOE Joint Genome Institute"/>
            <person name="Lucas S."/>
            <person name="Copeland A."/>
            <person name="Lapidus A."/>
            <person name="Glavina del Rio T."/>
            <person name="Dalin E."/>
            <person name="Tice H."/>
            <person name="Bruce D."/>
            <person name="Goodwin L."/>
            <person name="Pitluck S."/>
            <person name="Sims D."/>
            <person name="Brettin T."/>
            <person name="Detter J.C."/>
            <person name="Han C."/>
            <person name="Larimer F."/>
            <person name="Land M."/>
            <person name="Hauser L."/>
            <person name="Kyrpides N."/>
            <person name="Ovchinnikova G."/>
            <person name="Stolz J."/>
        </authorList>
    </citation>
    <scope>NUCLEOTIDE SEQUENCE [LARGE SCALE GENOMIC DNA]</scope>
    <source>
        <strain evidence="10">MLS10</strain>
    </source>
</reference>
<evidence type="ECO:0000256" key="1">
    <source>
        <dbReference type="ARBA" id="ARBA00004651"/>
    </source>
</evidence>
<evidence type="ECO:0000256" key="6">
    <source>
        <dbReference type="ARBA" id="ARBA00023136"/>
    </source>
</evidence>
<dbReference type="GO" id="GO:0005886">
    <property type="term" value="C:plasma membrane"/>
    <property type="evidence" value="ECO:0007669"/>
    <property type="project" value="UniProtKB-SubCell"/>
</dbReference>
<dbReference type="Pfam" id="PF03176">
    <property type="entry name" value="MMPL"/>
    <property type="match status" value="2"/>
</dbReference>
<proteinExistence type="inferred from homology"/>
<dbReference type="KEGG" id="bse:Bsel_0255"/>
<evidence type="ECO:0000313" key="10">
    <source>
        <dbReference type="EMBL" id="ADH97799.1"/>
    </source>
</evidence>
<comment type="subcellular location">
    <subcellularLocation>
        <location evidence="1">Cell membrane</location>
        <topology evidence="1">Multi-pass membrane protein</topology>
    </subcellularLocation>
</comment>
<dbReference type="HOGENOM" id="CLU_005108_0_0_9"/>
<keyword evidence="4 8" id="KW-0812">Transmembrane</keyword>
<keyword evidence="7" id="KW-0175">Coiled coil</keyword>
<feature type="transmembrane region" description="Helical" evidence="8">
    <location>
        <begin position="1079"/>
        <end position="1103"/>
    </location>
</feature>
<feature type="transmembrane region" description="Helical" evidence="8">
    <location>
        <begin position="240"/>
        <end position="259"/>
    </location>
</feature>
<dbReference type="eggNOG" id="COG2409">
    <property type="taxonomic scope" value="Bacteria"/>
</dbReference>
<evidence type="ECO:0000256" key="3">
    <source>
        <dbReference type="ARBA" id="ARBA00022475"/>
    </source>
</evidence>
<feature type="domain" description="SSD" evidence="9">
    <location>
        <begin position="964"/>
        <end position="1096"/>
    </location>
</feature>
<feature type="transmembrane region" description="Helical" evidence="8">
    <location>
        <begin position="316"/>
        <end position="343"/>
    </location>
</feature>
<keyword evidence="6 8" id="KW-0472">Membrane</keyword>
<dbReference type="EMBL" id="CP001791">
    <property type="protein sequence ID" value="ADH97799.1"/>
    <property type="molecule type" value="Genomic_DNA"/>
</dbReference>
<dbReference type="InterPro" id="IPR000731">
    <property type="entry name" value="SSD"/>
</dbReference>
<feature type="coiled-coil region" evidence="7">
    <location>
        <begin position="500"/>
        <end position="555"/>
    </location>
</feature>
<dbReference type="PROSITE" id="PS50156">
    <property type="entry name" value="SSD"/>
    <property type="match status" value="1"/>
</dbReference>
<evidence type="ECO:0000256" key="8">
    <source>
        <dbReference type="SAM" id="Phobius"/>
    </source>
</evidence>
<dbReference type="Gene3D" id="1.10.287.950">
    <property type="entry name" value="Methyl-accepting chemotaxis protein"/>
    <property type="match status" value="2"/>
</dbReference>
<feature type="transmembrane region" description="Helical" evidence="8">
    <location>
        <begin position="1045"/>
        <end position="1067"/>
    </location>
</feature>
<evidence type="ECO:0000259" key="9">
    <source>
        <dbReference type="PROSITE" id="PS50156"/>
    </source>
</evidence>
<dbReference type="STRING" id="439292.Bsel_0255"/>
<feature type="transmembrane region" description="Helical" evidence="8">
    <location>
        <begin position="370"/>
        <end position="386"/>
    </location>
</feature>
<gene>
    <name evidence="10" type="ordered locus">Bsel_0255</name>
</gene>
<dbReference type="AlphaFoldDB" id="D6XWF7"/>
<dbReference type="PANTHER" id="PTHR33406">
    <property type="entry name" value="MEMBRANE PROTEIN MJ1562-RELATED"/>
    <property type="match status" value="1"/>
</dbReference>
<feature type="transmembrane region" description="Helical" evidence="8">
    <location>
        <begin position="961"/>
        <end position="985"/>
    </location>
</feature>
<feature type="transmembrane region" description="Helical" evidence="8">
    <location>
        <begin position="207"/>
        <end position="228"/>
    </location>
</feature>
<accession>D6XWF7</accession>
<feature type="coiled-coil region" evidence="7">
    <location>
        <begin position="598"/>
        <end position="668"/>
    </location>
</feature>
<feature type="transmembrane region" description="Helical" evidence="8">
    <location>
        <begin position="181"/>
        <end position="200"/>
    </location>
</feature>
<dbReference type="InterPro" id="IPR050545">
    <property type="entry name" value="Mycobact_MmpL"/>
</dbReference>
<keyword evidence="3" id="KW-1003">Cell membrane</keyword>
<dbReference type="InterPro" id="IPR004869">
    <property type="entry name" value="MMPL_dom"/>
</dbReference>
<feature type="transmembrane region" description="Helical" evidence="8">
    <location>
        <begin position="935"/>
        <end position="954"/>
    </location>
</feature>
<organism evidence="10 11">
    <name type="scientific">Bacillus selenitireducens (strain ATCC 700615 / DSM 15326 / MLS10)</name>
    <dbReference type="NCBI Taxonomy" id="439292"/>
    <lineage>
        <taxon>Bacteria</taxon>
        <taxon>Bacillati</taxon>
        <taxon>Bacillota</taxon>
        <taxon>Bacilli</taxon>
        <taxon>Bacillales</taxon>
        <taxon>Bacillaceae</taxon>
        <taxon>Salisediminibacterium</taxon>
    </lineage>
</organism>
<keyword evidence="11" id="KW-1185">Reference proteome</keyword>
<sequence length="1114" mass="122357">MKKWIESTSLKEWLIYLLPVIWLVLLAVSFVTAPDIDQFVREEGQAEAPEGFPSQIAEELIEEDDGFGGEEILLVYEQEDGFSSEQKEEIKEVLAGLSEEDHNLPIHAVTGPFDGDMEEERLISEDGDVLIALVEMDIEAHEYADIRNELQEASQAEGVDHDQTGEAVINEDVVVSTEEGLVTSTYITVSLVFLVLALVFKSLVSPLVPLLLLGTVYLFSISIVSRLIDWVGFPVSNFTQMFVLAVVFGVGTDYCILIMKRFQEEVLKDQTAFQAMLTTMRASKSTVLYSALTGFIGFATIYLADFDLYQSAVGVAVAVLVMMAGIWMVMPAVLALGGVRLFWPGKPGSSNPSNPLWGFIGGLTLRSPKLALVAVALLVIPFYLFYDDLRSFDNVQEIRGDYDSVKAYELTEEAFGQGDLFFSTLYLKTDEASWDDHGKIAHLEQLAMNIEKVEGIRGVRGLNRPDEDVPDEFRIPEQAGILSEGMVEALDGLDELSDGIHEMKDGLDDSEELLDEAEAGIGELIAGTEEIMAAVEEAEDQLDEAEAGIRNLMEGTEELGSGAKEIGEGIGEIRQGLEDAGRDVSSSREDLGLWQTRAEAVVSEIEAFERRGSELENEVQERAETVNNRYQAARREAEEALANAAEEKEQLRSELQEALNDLEAEAEGDLPSEELGRIRSLLDGHSVVPEDVTLPDLDLTALVPDLPIPPFSSYADEIRSALEDGDGQLQELEEGLTEAAEGLEEAEEGAGDLQVGLDDVQDGHQELLDGMAEARQGASDLSGGLDELQSGHYALLDGVGEGRNGLENFRKGLRDMLEGTEELNEGIGEAEDALRQVSKQEENPLEGLFIPNEAFEEEAFEEAFDQYVTPGGQVAGMELLFEEDPYSQEAMMILDEVEEVAAFTLRDTPFEDKEMAFSGITSSNRDLRDVSDQDFFVTAAVMLAGIFIALTFLFKSLIMPLYVLVSLVLTYIGSMAVAELIFVTILGYDGIMWAVPFFSFVLLMALGVDYSIFLMGRFREILEEGEEITIHDAIHIAMKRIGGTVISAALILGGTFAAMMASGVLTLMQVSTVIMTGLLLYTLVMLPVFVPACMLLLGSWNWWPLGRPKSERDS</sequence>
<evidence type="ECO:0000256" key="2">
    <source>
        <dbReference type="ARBA" id="ARBA00010157"/>
    </source>
</evidence>
<dbReference type="SUPFAM" id="SSF58104">
    <property type="entry name" value="Methyl-accepting chemotaxis protein (MCP) signaling domain"/>
    <property type="match status" value="1"/>
</dbReference>
<dbReference type="Proteomes" id="UP000000271">
    <property type="component" value="Chromosome"/>
</dbReference>
<evidence type="ECO:0000256" key="7">
    <source>
        <dbReference type="SAM" id="Coils"/>
    </source>
</evidence>
<dbReference type="RefSeq" id="WP_013171228.1">
    <property type="nucleotide sequence ID" value="NC_014219.1"/>
</dbReference>
<keyword evidence="5 8" id="KW-1133">Transmembrane helix</keyword>
<dbReference type="SUPFAM" id="SSF82866">
    <property type="entry name" value="Multidrug efflux transporter AcrB transmembrane domain"/>
    <property type="match status" value="2"/>
</dbReference>
<comment type="similarity">
    <text evidence="2">Belongs to the resistance-nodulation-cell division (RND) (TC 2.A.6) family. MmpL subfamily.</text>
</comment>